<keyword evidence="2" id="KW-1185">Reference proteome</keyword>
<feature type="compositionally biased region" description="Basic and acidic residues" evidence="1">
    <location>
        <begin position="248"/>
        <end position="274"/>
    </location>
</feature>
<evidence type="ECO:0000313" key="2">
    <source>
        <dbReference type="Proteomes" id="UP000192220"/>
    </source>
</evidence>
<dbReference type="PANTHER" id="PTHR28557">
    <property type="entry name" value="PROTEIN SLX4IP"/>
    <property type="match status" value="1"/>
</dbReference>
<accession>A0A2I4AKJ5</accession>
<reference evidence="3" key="1">
    <citation type="submission" date="2025-08" db="UniProtKB">
        <authorList>
            <consortium name="RefSeq"/>
        </authorList>
    </citation>
    <scope>IDENTIFICATION</scope>
</reference>
<protein>
    <submittedName>
        <fullName evidence="3">Protein SLX4IP</fullName>
    </submittedName>
</protein>
<dbReference type="RefSeq" id="XP_013856014.1">
    <property type="nucleotide sequence ID" value="XM_014000560.1"/>
</dbReference>
<dbReference type="InParanoid" id="A0A2I4AKJ5"/>
<dbReference type="KEGG" id="alim:106511827"/>
<proteinExistence type="predicted"/>
<dbReference type="STRING" id="52670.A0A2I4AKJ5"/>
<feature type="region of interest" description="Disordered" evidence="1">
    <location>
        <begin position="44"/>
        <end position="75"/>
    </location>
</feature>
<dbReference type="Pfam" id="PF15744">
    <property type="entry name" value="UPF0492"/>
    <property type="match status" value="1"/>
</dbReference>
<gene>
    <name evidence="3" type="primary">LOC106511827</name>
</gene>
<feature type="compositionally biased region" description="Basic and acidic residues" evidence="1">
    <location>
        <begin position="58"/>
        <end position="75"/>
    </location>
</feature>
<dbReference type="FunCoup" id="A0A2I4AKJ5">
    <property type="interactions" value="25"/>
</dbReference>
<dbReference type="OrthoDB" id="9933290at2759"/>
<dbReference type="PANTHER" id="PTHR28557:SF1">
    <property type="entry name" value="PROTEIN SLX4IP"/>
    <property type="match status" value="1"/>
</dbReference>
<evidence type="ECO:0000313" key="3">
    <source>
        <dbReference type="RefSeq" id="XP_013856014.1"/>
    </source>
</evidence>
<feature type="region of interest" description="Disordered" evidence="1">
    <location>
        <begin position="1"/>
        <end position="26"/>
    </location>
</feature>
<name>A0A2I4AKJ5_AUSLI</name>
<dbReference type="Proteomes" id="UP000192220">
    <property type="component" value="Unplaced"/>
</dbReference>
<dbReference type="AlphaFoldDB" id="A0A2I4AKJ5"/>
<feature type="compositionally biased region" description="Basic and acidic residues" evidence="1">
    <location>
        <begin position="17"/>
        <end position="26"/>
    </location>
</feature>
<evidence type="ECO:0000256" key="1">
    <source>
        <dbReference type="SAM" id="MobiDB-lite"/>
    </source>
</evidence>
<feature type="region of interest" description="Disordered" evidence="1">
    <location>
        <begin position="240"/>
        <end position="329"/>
    </location>
</feature>
<dbReference type="InterPro" id="IPR031479">
    <property type="entry name" value="SLX4IP"/>
</dbReference>
<organism evidence="2 3">
    <name type="scientific">Austrofundulus limnaeus</name>
    <name type="common">Annual killifish</name>
    <dbReference type="NCBI Taxonomy" id="52670"/>
    <lineage>
        <taxon>Eukaryota</taxon>
        <taxon>Metazoa</taxon>
        <taxon>Chordata</taxon>
        <taxon>Craniata</taxon>
        <taxon>Vertebrata</taxon>
        <taxon>Euteleostomi</taxon>
        <taxon>Actinopterygii</taxon>
        <taxon>Neopterygii</taxon>
        <taxon>Teleostei</taxon>
        <taxon>Neoteleostei</taxon>
        <taxon>Acanthomorphata</taxon>
        <taxon>Ovalentaria</taxon>
        <taxon>Atherinomorphae</taxon>
        <taxon>Cyprinodontiformes</taxon>
        <taxon>Rivulidae</taxon>
        <taxon>Austrofundulus</taxon>
    </lineage>
</organism>
<sequence length="329" mass="37395">MQKRQKVLYENTSRVQRKAETQREDRSWEMAREHLLISTSRRAEETRHLTGLGRTLRRGQDQDDGNSREVVSRTHTDQQCGNFAVLVDLHVLPQGPKASTDWFTANQTKEVTALVRDAVDQRVKQYAELLHNRRQPKHRKELPPASAFSAKGENFNLVANFLKRHSSLRCVVKWDLRLFPERYVVCVSCPEDALANHRNPSLAALEQTRSEYFSSVGGSQEFLQDATKTKKSALQKIAKQANVQQTSSEEKKRSDQEAHLETRTQERKAGERKPSWKAIPTAEQEAEVQTLKPEPEILSKSSKRHVPGDDGEDPHLQPAKRPCLGGPPG</sequence>
<dbReference type="GeneID" id="106511827"/>
<feature type="non-terminal residue" evidence="3">
    <location>
        <position position="329"/>
    </location>
</feature>